<name>A0ABQ9J2N5_9CUCU</name>
<keyword evidence="2" id="KW-1185">Reference proteome</keyword>
<organism evidence="1 2">
    <name type="scientific">Molorchus minor</name>
    <dbReference type="NCBI Taxonomy" id="1323400"/>
    <lineage>
        <taxon>Eukaryota</taxon>
        <taxon>Metazoa</taxon>
        <taxon>Ecdysozoa</taxon>
        <taxon>Arthropoda</taxon>
        <taxon>Hexapoda</taxon>
        <taxon>Insecta</taxon>
        <taxon>Pterygota</taxon>
        <taxon>Neoptera</taxon>
        <taxon>Endopterygota</taxon>
        <taxon>Coleoptera</taxon>
        <taxon>Polyphaga</taxon>
        <taxon>Cucujiformia</taxon>
        <taxon>Chrysomeloidea</taxon>
        <taxon>Cerambycidae</taxon>
        <taxon>Lamiinae</taxon>
        <taxon>Monochamini</taxon>
        <taxon>Molorchus</taxon>
    </lineage>
</organism>
<proteinExistence type="predicted"/>
<accession>A0ABQ9J2N5</accession>
<gene>
    <name evidence="1" type="ORF">NQ317_013188</name>
</gene>
<protein>
    <submittedName>
        <fullName evidence="1">Uncharacterized protein</fullName>
    </submittedName>
</protein>
<dbReference type="Proteomes" id="UP001162164">
    <property type="component" value="Unassembled WGS sequence"/>
</dbReference>
<evidence type="ECO:0000313" key="1">
    <source>
        <dbReference type="EMBL" id="KAJ8972044.1"/>
    </source>
</evidence>
<reference evidence="1" key="1">
    <citation type="journal article" date="2023" name="Insect Mol. Biol.">
        <title>Genome sequencing provides insights into the evolution of gene families encoding plant cell wall-degrading enzymes in longhorned beetles.</title>
        <authorList>
            <person name="Shin N.R."/>
            <person name="Okamura Y."/>
            <person name="Kirsch R."/>
            <person name="Pauchet Y."/>
        </authorList>
    </citation>
    <scope>NUCLEOTIDE SEQUENCE</scope>
    <source>
        <strain evidence="1">MMC_N1</strain>
    </source>
</reference>
<comment type="caution">
    <text evidence="1">The sequence shown here is derived from an EMBL/GenBank/DDBJ whole genome shotgun (WGS) entry which is preliminary data.</text>
</comment>
<dbReference type="EMBL" id="JAPWTJ010001397">
    <property type="protein sequence ID" value="KAJ8972044.1"/>
    <property type="molecule type" value="Genomic_DNA"/>
</dbReference>
<sequence>MCRRRLSVIIYFFRRRGSYWVFLASLKDHAGPFRNFRYANPARGGRIKFTMTVSRLGVYNTRTSKLYRLYFRCALCRLCLGQWSAAELRLSAEHGYLRFFTFAGLAMAIEVFLAAPKFTVGPFRSSGYANFTCNVRTKFAISISSLVPVPPMLRGFMPQKYPITPIRASVEVSKIAKKNRRRRPFKQIRRRTLP</sequence>
<evidence type="ECO:0000313" key="2">
    <source>
        <dbReference type="Proteomes" id="UP001162164"/>
    </source>
</evidence>